<dbReference type="GO" id="GO:0016052">
    <property type="term" value="P:carbohydrate catabolic process"/>
    <property type="evidence" value="ECO:0007669"/>
    <property type="project" value="TreeGrafter"/>
</dbReference>
<dbReference type="GO" id="GO:0003796">
    <property type="term" value="F:lysozyme activity"/>
    <property type="evidence" value="ECO:0007669"/>
    <property type="project" value="InterPro"/>
</dbReference>
<keyword evidence="4" id="KW-1133">Transmembrane helix</keyword>
<dbReference type="PANTHER" id="PTHR34135">
    <property type="entry name" value="LYSOZYME"/>
    <property type="match status" value="1"/>
</dbReference>
<dbReference type="GO" id="GO:0009253">
    <property type="term" value="P:peptidoglycan catabolic process"/>
    <property type="evidence" value="ECO:0007669"/>
    <property type="project" value="InterPro"/>
</dbReference>
<evidence type="ECO:0000256" key="4">
    <source>
        <dbReference type="SAM" id="Phobius"/>
    </source>
</evidence>
<reference evidence="5" key="1">
    <citation type="submission" date="2020-08" db="EMBL/GenBank/DDBJ databases">
        <title>Genome public.</title>
        <authorList>
            <person name="Liu C."/>
            <person name="Sun Q."/>
        </authorList>
    </citation>
    <scope>NUCLEOTIDE SEQUENCE</scope>
    <source>
        <strain evidence="5">NSJ-40</strain>
    </source>
</reference>
<dbReference type="InterPro" id="IPR002053">
    <property type="entry name" value="Glyco_hydro_25"/>
</dbReference>
<dbReference type="SMART" id="SM00641">
    <property type="entry name" value="Glyco_25"/>
    <property type="match status" value="1"/>
</dbReference>
<dbReference type="Gene3D" id="3.20.20.80">
    <property type="entry name" value="Glycosidases"/>
    <property type="match status" value="1"/>
</dbReference>
<keyword evidence="6" id="KW-1185">Reference proteome</keyword>
<dbReference type="Proteomes" id="UP000651482">
    <property type="component" value="Unassembled WGS sequence"/>
</dbReference>
<proteinExistence type="inferred from homology"/>
<evidence type="ECO:0000313" key="6">
    <source>
        <dbReference type="Proteomes" id="UP000651482"/>
    </source>
</evidence>
<keyword evidence="4" id="KW-0812">Transmembrane</keyword>
<accession>A0A926D965</accession>
<dbReference type="InterPro" id="IPR018077">
    <property type="entry name" value="Glyco_hydro_fam25_subgr"/>
</dbReference>
<comment type="caution">
    <text evidence="5">The sequence shown here is derived from an EMBL/GenBank/DDBJ whole genome shotgun (WGS) entry which is preliminary data.</text>
</comment>
<dbReference type="SUPFAM" id="SSF51445">
    <property type="entry name" value="(Trans)glycosidases"/>
    <property type="match status" value="1"/>
</dbReference>
<feature type="transmembrane region" description="Helical" evidence="4">
    <location>
        <begin position="15"/>
        <end position="35"/>
    </location>
</feature>
<dbReference type="AlphaFoldDB" id="A0A926D965"/>
<protein>
    <submittedName>
        <fullName evidence="5">Glycoside hydrolase family 25 protein</fullName>
    </submittedName>
</protein>
<evidence type="ECO:0000313" key="5">
    <source>
        <dbReference type="EMBL" id="MBC8534001.1"/>
    </source>
</evidence>
<evidence type="ECO:0000256" key="1">
    <source>
        <dbReference type="ARBA" id="ARBA00010646"/>
    </source>
</evidence>
<dbReference type="GO" id="GO:0016998">
    <property type="term" value="P:cell wall macromolecule catabolic process"/>
    <property type="evidence" value="ECO:0007669"/>
    <property type="project" value="InterPro"/>
</dbReference>
<evidence type="ECO:0000256" key="2">
    <source>
        <dbReference type="ARBA" id="ARBA00022801"/>
    </source>
</evidence>
<gene>
    <name evidence="5" type="ORF">IAG03_08310</name>
</gene>
<sequence>MRFYEKRYILVRSVYVNPFGCFFLVWNGVIILNGFSSEKYPVKGIDVSSYQGEINWEELSRENISFVFIKATEGSSLVDNRFVYNFENAQKTHLAVGAYHFFSYDSLGETQAQNFIDTVKPFKGMLPPVIDLEFYGDKEKNPPKREDAQRELNIMLKILEDHYGQKPIIYATERSYELYLSGDYEEYDIWIRNVITRPKLLDNRKWVFWQYTNRERLKGYNGDEKYIDMNVFNGSECDFYVWLEDRAIDTRY</sequence>
<dbReference type="InterPro" id="IPR017853">
    <property type="entry name" value="GH"/>
</dbReference>
<comment type="similarity">
    <text evidence="1">Belongs to the glycosyl hydrolase 25 family.</text>
</comment>
<keyword evidence="3" id="KW-0326">Glycosidase</keyword>
<dbReference type="PANTHER" id="PTHR34135:SF2">
    <property type="entry name" value="LYSOZYME"/>
    <property type="match status" value="1"/>
</dbReference>
<evidence type="ECO:0000256" key="3">
    <source>
        <dbReference type="ARBA" id="ARBA00023295"/>
    </source>
</evidence>
<dbReference type="EMBL" id="JACRSN010000011">
    <property type="protein sequence ID" value="MBC8534001.1"/>
    <property type="molecule type" value="Genomic_DNA"/>
</dbReference>
<keyword evidence="2 5" id="KW-0378">Hydrolase</keyword>
<dbReference type="CDD" id="cd06413">
    <property type="entry name" value="GH25_muramidase_1"/>
    <property type="match status" value="1"/>
</dbReference>
<dbReference type="PROSITE" id="PS51904">
    <property type="entry name" value="GLYCOSYL_HYDROL_F25_2"/>
    <property type="match status" value="1"/>
</dbReference>
<keyword evidence="4" id="KW-0472">Membrane</keyword>
<dbReference type="Pfam" id="PF01183">
    <property type="entry name" value="Glyco_hydro_25"/>
    <property type="match status" value="1"/>
</dbReference>
<organism evidence="5 6">
    <name type="scientific">Yeguia hominis</name>
    <dbReference type="NCBI Taxonomy" id="2763662"/>
    <lineage>
        <taxon>Bacteria</taxon>
        <taxon>Bacillati</taxon>
        <taxon>Bacillota</taxon>
        <taxon>Clostridia</taxon>
        <taxon>Eubacteriales</taxon>
        <taxon>Yeguiaceae</taxon>
        <taxon>Yeguia</taxon>
    </lineage>
</organism>
<name>A0A926D965_9FIRM</name>